<reference evidence="1 2" key="1">
    <citation type="submission" date="2019-03" db="EMBL/GenBank/DDBJ databases">
        <title>Genomic Encyclopedia of Type Strains, Phase IV (KMG-IV): sequencing the most valuable type-strain genomes for metagenomic binning, comparative biology and taxonomic classification.</title>
        <authorList>
            <person name="Goeker M."/>
        </authorList>
    </citation>
    <scope>NUCLEOTIDE SEQUENCE [LARGE SCALE GENOMIC DNA]</scope>
    <source>
        <strain evidence="1 2">DSM 15969</strain>
    </source>
</reference>
<accession>A0A4R1Q0T3</accession>
<dbReference type="Proteomes" id="UP000295063">
    <property type="component" value="Unassembled WGS sequence"/>
</dbReference>
<dbReference type="OrthoDB" id="9794935at2"/>
<dbReference type="InterPro" id="IPR012349">
    <property type="entry name" value="Split_barrel_FMN-bd"/>
</dbReference>
<evidence type="ECO:0000313" key="2">
    <source>
        <dbReference type="Proteomes" id="UP000295063"/>
    </source>
</evidence>
<dbReference type="Pfam" id="PF12900">
    <property type="entry name" value="Pyridox_ox_2"/>
    <property type="match status" value="1"/>
</dbReference>
<comment type="caution">
    <text evidence="1">The sequence shown here is derived from an EMBL/GenBank/DDBJ whole genome shotgun (WGS) entry which is preliminary data.</text>
</comment>
<dbReference type="PANTHER" id="PTHR34071:SF2">
    <property type="entry name" value="FLAVIN-NUCLEOTIDE-BINDING PROTEIN"/>
    <property type="match status" value="1"/>
</dbReference>
<dbReference type="SUPFAM" id="SSF50475">
    <property type="entry name" value="FMN-binding split barrel"/>
    <property type="match status" value="1"/>
</dbReference>
<dbReference type="Gene3D" id="2.30.110.10">
    <property type="entry name" value="Electron Transport, Fmn-binding Protein, Chain A"/>
    <property type="match status" value="1"/>
</dbReference>
<dbReference type="EMBL" id="SLUI01000002">
    <property type="protein sequence ID" value="TCL39291.1"/>
    <property type="molecule type" value="Genomic_DNA"/>
</dbReference>
<dbReference type="InterPro" id="IPR024747">
    <property type="entry name" value="Pyridox_Oxase-rel"/>
</dbReference>
<evidence type="ECO:0008006" key="3">
    <source>
        <dbReference type="Google" id="ProtNLM"/>
    </source>
</evidence>
<proteinExistence type="predicted"/>
<evidence type="ECO:0000313" key="1">
    <source>
        <dbReference type="EMBL" id="TCL39291.1"/>
    </source>
</evidence>
<gene>
    <name evidence="1" type="ORF">EV210_102205</name>
</gene>
<keyword evidence="2" id="KW-1185">Reference proteome</keyword>
<sequence>MRNARDANKQVTRAAAMQMLEQGEYGVLSTSDKEGLPYGVPLNYIVLDNAIYLHCGLEGHKLDNIAANSNVCFTVIGYLEIVPGSFTAKYESVIVFGKANVAGEQEKIAMLTELVKKYSPDFQEKGMKVIEAFKDNCTVIRISIEHLTGMRKR</sequence>
<dbReference type="AlphaFoldDB" id="A0A4R1Q0T3"/>
<organism evidence="1 2">
    <name type="scientific">Anaerospora hongkongensis</name>
    <dbReference type="NCBI Taxonomy" id="244830"/>
    <lineage>
        <taxon>Bacteria</taxon>
        <taxon>Bacillati</taxon>
        <taxon>Bacillota</taxon>
        <taxon>Negativicutes</taxon>
        <taxon>Selenomonadales</taxon>
        <taxon>Sporomusaceae</taxon>
        <taxon>Anaerospora</taxon>
    </lineage>
</organism>
<dbReference type="PANTHER" id="PTHR34071">
    <property type="entry name" value="5-NITROIMIDAZOLE ANTIBIOTICS RESISTANCE PROTEIN, NIMA-FAMILY-RELATED PROTEIN-RELATED"/>
    <property type="match status" value="1"/>
</dbReference>
<protein>
    <recommendedName>
        <fullName evidence="3">Nitroimidazol reductase NimA-like FMN-containing flavoprotein (Pyridoxamine 5'-phosphate oxidase superfamily)</fullName>
    </recommendedName>
</protein>
<name>A0A4R1Q0T3_9FIRM</name>